<organism evidence="1 2">
    <name type="scientific">Novosphingobium humi</name>
    <dbReference type="NCBI Taxonomy" id="2282397"/>
    <lineage>
        <taxon>Bacteria</taxon>
        <taxon>Pseudomonadati</taxon>
        <taxon>Pseudomonadota</taxon>
        <taxon>Alphaproteobacteria</taxon>
        <taxon>Sphingomonadales</taxon>
        <taxon>Sphingomonadaceae</taxon>
        <taxon>Novosphingobium</taxon>
    </lineage>
</organism>
<proteinExistence type="predicted"/>
<reference evidence="1 2" key="1">
    <citation type="submission" date="2023-02" db="EMBL/GenBank/DDBJ databases">
        <title>Genome sequence of Novosphingobium humi KACC 19094.</title>
        <authorList>
            <person name="Kim S."/>
            <person name="Heo J."/>
            <person name="Kwon S.-W."/>
        </authorList>
    </citation>
    <scope>NUCLEOTIDE SEQUENCE [LARGE SCALE GENOMIC DNA]</scope>
    <source>
        <strain evidence="1 2">KACC 19094</strain>
    </source>
</reference>
<evidence type="ECO:0000313" key="2">
    <source>
        <dbReference type="Proteomes" id="UP001218231"/>
    </source>
</evidence>
<dbReference type="RefSeq" id="WP_273618466.1">
    <property type="nucleotide sequence ID" value="NZ_CP117417.1"/>
</dbReference>
<protein>
    <recommendedName>
        <fullName evidence="3">DUF429 domain-containing protein</fullName>
    </recommendedName>
</protein>
<sequence>MVGPQAARAGRVTPRFTHFAAIDWSGAAGERHRGIAVAMMAADDDAPRLIRPGHVWSRREVLEWLVDEAPPQTIFGFDLGQSLPFADAGAFFPGWADSPPDARSLWAMVEAICADDPHLGVASFVDHPDIARHFRRPRTKHEAGREGDLFGGGRGRFRVTEAAQAAIGCSPTSNFNLVGAAQVGKGSLSGMRLLHRLPRDIAVWPMDAITPGGKVVVEIYTTIAAIAAGRRARASKIRDGAALTDALAALGCRIGAFSAWPETITDHAADALITAAWLRGHAHRGELWRPAMMNDKIAQTEGWTFGAL</sequence>
<dbReference type="EMBL" id="CP117417">
    <property type="protein sequence ID" value="WCT78123.1"/>
    <property type="molecule type" value="Genomic_DNA"/>
</dbReference>
<evidence type="ECO:0008006" key="3">
    <source>
        <dbReference type="Google" id="ProtNLM"/>
    </source>
</evidence>
<accession>A0ABY7TXX7</accession>
<name>A0ABY7TXX7_9SPHN</name>
<evidence type="ECO:0000313" key="1">
    <source>
        <dbReference type="EMBL" id="WCT78123.1"/>
    </source>
</evidence>
<keyword evidence="2" id="KW-1185">Reference proteome</keyword>
<dbReference type="Proteomes" id="UP001218231">
    <property type="component" value="Chromosome"/>
</dbReference>
<gene>
    <name evidence="1" type="ORF">PQ457_03880</name>
</gene>